<feature type="region of interest" description="Disordered" evidence="7">
    <location>
        <begin position="556"/>
        <end position="611"/>
    </location>
</feature>
<comment type="caution">
    <text evidence="11">The sequence shown here is derived from an EMBL/GenBank/DDBJ whole genome shotgun (WGS) entry which is preliminary data.</text>
</comment>
<dbReference type="SMART" id="SM00448">
    <property type="entry name" value="REC"/>
    <property type="match status" value="1"/>
</dbReference>
<dbReference type="SMART" id="SM00388">
    <property type="entry name" value="HisKA"/>
    <property type="match status" value="1"/>
</dbReference>
<dbReference type="PROSITE" id="PS50110">
    <property type="entry name" value="RESPONSE_REGULATORY"/>
    <property type="match status" value="1"/>
</dbReference>
<keyword evidence="8" id="KW-0812">Transmembrane</keyword>
<keyword evidence="4" id="KW-0808">Transferase</keyword>
<accession>A0AAW0ATF8</accession>
<feature type="domain" description="Histidine kinase" evidence="9">
    <location>
        <begin position="400"/>
        <end position="695"/>
    </location>
</feature>
<keyword evidence="5 11" id="KW-0418">Kinase</keyword>
<dbReference type="GO" id="GO:0000155">
    <property type="term" value="F:phosphorelay sensor kinase activity"/>
    <property type="evidence" value="ECO:0007669"/>
    <property type="project" value="InterPro"/>
</dbReference>
<proteinExistence type="predicted"/>
<evidence type="ECO:0000256" key="1">
    <source>
        <dbReference type="ARBA" id="ARBA00000085"/>
    </source>
</evidence>
<feature type="compositionally biased region" description="Pro residues" evidence="7">
    <location>
        <begin position="769"/>
        <end position="785"/>
    </location>
</feature>
<evidence type="ECO:0000256" key="6">
    <source>
        <dbReference type="PROSITE-ProRule" id="PRU00169"/>
    </source>
</evidence>
<dbReference type="PANTHER" id="PTHR43047:SF66">
    <property type="entry name" value="HISKA"/>
    <property type="match status" value="1"/>
</dbReference>
<dbReference type="GO" id="GO:0005886">
    <property type="term" value="C:plasma membrane"/>
    <property type="evidence" value="ECO:0007669"/>
    <property type="project" value="TreeGrafter"/>
</dbReference>
<dbReference type="SUPFAM" id="SSF52172">
    <property type="entry name" value="CheY-like"/>
    <property type="match status" value="1"/>
</dbReference>
<feature type="transmembrane region" description="Helical" evidence="8">
    <location>
        <begin position="251"/>
        <end position="268"/>
    </location>
</feature>
<keyword evidence="12" id="KW-1185">Reference proteome</keyword>
<feature type="region of interest" description="Disordered" evidence="7">
    <location>
        <begin position="113"/>
        <end position="145"/>
    </location>
</feature>
<feature type="compositionally biased region" description="Basic and acidic residues" evidence="7">
    <location>
        <begin position="573"/>
        <end position="583"/>
    </location>
</feature>
<dbReference type="Pfam" id="PF00072">
    <property type="entry name" value="Response_reg"/>
    <property type="match status" value="1"/>
</dbReference>
<protein>
    <recommendedName>
        <fullName evidence="2">histidine kinase</fullName>
        <ecNumber evidence="2">2.7.13.3</ecNumber>
    </recommendedName>
</protein>
<feature type="domain" description="Response regulatory" evidence="10">
    <location>
        <begin position="801"/>
        <end position="918"/>
    </location>
</feature>
<feature type="modified residue" description="4-aspartylphosphate" evidence="6">
    <location>
        <position position="853"/>
    </location>
</feature>
<feature type="transmembrane region" description="Helical" evidence="8">
    <location>
        <begin position="226"/>
        <end position="245"/>
    </location>
</feature>
<sequence length="929" mass="103345">MKTESVLPVHRPDKKQLAFNSKVDRVSSSHHRLPLVGRVRETTVGGWFYSLWRVCTTSQDGSLSDTFRLVSSDDSEDARTSQSGMSRVAAKIGDGDSYLDAVVVDNEDHLELPLHHHGHSTSSQHSGGQGGSNSTQTGLGMPREFHGSDDQHYQGGFLSWIRHRGWPEVVEFFEPNLGEHEAEFQKQTWHTNKPLAFAASLFLILNWVLYLILNNDSTKRSLFGQIVFWGGFSFLTAPTPIMIALDMPRRAPVTFQIWFAVAVWYCAYAEVIQIKQCQFFIVGHRHCFGKDFLAMSYYSTGYPALMMFIISKRLYNAIAQLGFFVLLVALVIPDQGIYARNVVSFAVFSIFIQGLDYMMENARRKMFLLALQLKSAYKAKHKARLAESKASFTKRRFANYIFHEVRVPLNNAVLAFQLLQSGNAFREDYAKSTEIYALEQGLKMMKTVLNDVLDFEKMDSGHFETVARPFPLHHSIRAILDQVEVQTSARHLHLERALDERIDSEPTHRLEQPEGLWVMGSELRLHQVLTNLATNAVKYTPEGSIRISTEFLGITTRDELPGNPPEIEEEEKREEKLVKEGGEPTKQSGGDGDGKRAGSPTLHRHGSGGSIQQTQCLTFRLVVSDSGPGIKPSDLVEDRLFQPFVQTTVGQSSGSGTGLGLAIVKQIIRLSGGRLGVTSRRGEGSKFWIELTYPIASAADIQAARDANTLFTESLPRPYGSKDSTAPVPAPPVADSRNRKGTVLAFPPPAPPIRPPMPPQYESDEKKPTPPPPPRSESPSLPPSAPVASLNAVVSSSDPLLVLVVDDDQVTRILSSKLLTKLGCVVHTAKDGKECVDMVLGAEPHTYDLVCLDNFMPVMTGEDAVKELRAHDRDDFIVGCTGNALTEDQESYREAGADEVMVKPVMIHDFKRLIQLAHQRRLERRARSS</sequence>
<evidence type="ECO:0000256" key="4">
    <source>
        <dbReference type="ARBA" id="ARBA00022679"/>
    </source>
</evidence>
<evidence type="ECO:0000313" key="11">
    <source>
        <dbReference type="EMBL" id="KAK7016352.1"/>
    </source>
</evidence>
<dbReference type="InterPro" id="IPR005467">
    <property type="entry name" value="His_kinase_dom"/>
</dbReference>
<dbReference type="CDD" id="cd17546">
    <property type="entry name" value="REC_hyHK_CKI1_RcsC-like"/>
    <property type="match status" value="1"/>
</dbReference>
<dbReference type="EMBL" id="JAWWNJ010000051">
    <property type="protein sequence ID" value="KAK7016352.1"/>
    <property type="molecule type" value="Genomic_DNA"/>
</dbReference>
<evidence type="ECO:0000256" key="3">
    <source>
        <dbReference type="ARBA" id="ARBA00022553"/>
    </source>
</evidence>
<evidence type="ECO:0000259" key="10">
    <source>
        <dbReference type="PROSITE" id="PS50110"/>
    </source>
</evidence>
<feature type="compositionally biased region" description="Pro residues" evidence="7">
    <location>
        <begin position="746"/>
        <end position="759"/>
    </location>
</feature>
<dbReference type="PRINTS" id="PR00344">
    <property type="entry name" value="BCTRLSENSOR"/>
</dbReference>
<dbReference type="EC" id="2.7.13.3" evidence="2"/>
<organism evidence="11 12">
    <name type="scientific">Favolaschia claudopus</name>
    <dbReference type="NCBI Taxonomy" id="2862362"/>
    <lineage>
        <taxon>Eukaryota</taxon>
        <taxon>Fungi</taxon>
        <taxon>Dikarya</taxon>
        <taxon>Basidiomycota</taxon>
        <taxon>Agaricomycotina</taxon>
        <taxon>Agaricomycetes</taxon>
        <taxon>Agaricomycetidae</taxon>
        <taxon>Agaricales</taxon>
        <taxon>Marasmiineae</taxon>
        <taxon>Mycenaceae</taxon>
        <taxon>Favolaschia</taxon>
    </lineage>
</organism>
<dbReference type="Pfam" id="PF02518">
    <property type="entry name" value="HATPase_c"/>
    <property type="match status" value="2"/>
</dbReference>
<dbReference type="AlphaFoldDB" id="A0AAW0ATF8"/>
<feature type="transmembrane region" description="Helical" evidence="8">
    <location>
        <begin position="314"/>
        <end position="332"/>
    </location>
</feature>
<dbReference type="SMART" id="SM00387">
    <property type="entry name" value="HATPase_c"/>
    <property type="match status" value="1"/>
</dbReference>
<dbReference type="PANTHER" id="PTHR43047">
    <property type="entry name" value="TWO-COMPONENT HISTIDINE PROTEIN KINASE"/>
    <property type="match status" value="1"/>
</dbReference>
<feature type="transmembrane region" description="Helical" evidence="8">
    <location>
        <begin position="338"/>
        <end position="358"/>
    </location>
</feature>
<dbReference type="InterPro" id="IPR011006">
    <property type="entry name" value="CheY-like_superfamily"/>
</dbReference>
<dbReference type="CDD" id="cd00082">
    <property type="entry name" value="HisKA"/>
    <property type="match status" value="1"/>
</dbReference>
<dbReference type="InterPro" id="IPR036890">
    <property type="entry name" value="HATPase_C_sf"/>
</dbReference>
<keyword evidence="8" id="KW-1133">Transmembrane helix</keyword>
<dbReference type="InterPro" id="IPR036097">
    <property type="entry name" value="HisK_dim/P_sf"/>
</dbReference>
<dbReference type="InterPro" id="IPR003661">
    <property type="entry name" value="HisK_dim/P_dom"/>
</dbReference>
<keyword evidence="8" id="KW-0472">Membrane</keyword>
<evidence type="ECO:0000313" key="12">
    <source>
        <dbReference type="Proteomes" id="UP001362999"/>
    </source>
</evidence>
<evidence type="ECO:0000259" key="9">
    <source>
        <dbReference type="PROSITE" id="PS50109"/>
    </source>
</evidence>
<name>A0AAW0ATF8_9AGAR</name>
<feature type="compositionally biased region" description="Low complexity" evidence="7">
    <location>
        <begin position="120"/>
        <end position="138"/>
    </location>
</feature>
<dbReference type="Proteomes" id="UP001362999">
    <property type="component" value="Unassembled WGS sequence"/>
</dbReference>
<dbReference type="InterPro" id="IPR004358">
    <property type="entry name" value="Sig_transdc_His_kin-like_C"/>
</dbReference>
<evidence type="ECO:0000256" key="7">
    <source>
        <dbReference type="SAM" id="MobiDB-lite"/>
    </source>
</evidence>
<dbReference type="PROSITE" id="PS50109">
    <property type="entry name" value="HIS_KIN"/>
    <property type="match status" value="1"/>
</dbReference>
<feature type="transmembrane region" description="Helical" evidence="8">
    <location>
        <begin position="195"/>
        <end position="214"/>
    </location>
</feature>
<evidence type="ECO:0000256" key="2">
    <source>
        <dbReference type="ARBA" id="ARBA00012438"/>
    </source>
</evidence>
<gene>
    <name evidence="11" type="ORF">R3P38DRAFT_2718604</name>
</gene>
<dbReference type="Pfam" id="PF00512">
    <property type="entry name" value="HisKA"/>
    <property type="match status" value="1"/>
</dbReference>
<evidence type="ECO:0000256" key="5">
    <source>
        <dbReference type="ARBA" id="ARBA00022777"/>
    </source>
</evidence>
<comment type="catalytic activity">
    <reaction evidence="1">
        <text>ATP + protein L-histidine = ADP + protein N-phospho-L-histidine.</text>
        <dbReference type="EC" id="2.7.13.3"/>
    </reaction>
</comment>
<dbReference type="Gene3D" id="3.30.565.10">
    <property type="entry name" value="Histidine kinase-like ATPase, C-terminal domain"/>
    <property type="match status" value="1"/>
</dbReference>
<dbReference type="InterPro" id="IPR003594">
    <property type="entry name" value="HATPase_dom"/>
</dbReference>
<dbReference type="SUPFAM" id="SSF55874">
    <property type="entry name" value="ATPase domain of HSP90 chaperone/DNA topoisomerase II/histidine kinase"/>
    <property type="match status" value="1"/>
</dbReference>
<dbReference type="Gene3D" id="3.40.50.2300">
    <property type="match status" value="1"/>
</dbReference>
<keyword evidence="3 6" id="KW-0597">Phosphoprotein</keyword>
<feature type="region of interest" description="Disordered" evidence="7">
    <location>
        <begin position="714"/>
        <end position="787"/>
    </location>
</feature>
<dbReference type="SUPFAM" id="SSF47384">
    <property type="entry name" value="Homodimeric domain of signal transducing histidine kinase"/>
    <property type="match status" value="1"/>
</dbReference>
<dbReference type="GO" id="GO:0009927">
    <property type="term" value="F:histidine phosphotransfer kinase activity"/>
    <property type="evidence" value="ECO:0007669"/>
    <property type="project" value="TreeGrafter"/>
</dbReference>
<evidence type="ECO:0000256" key="8">
    <source>
        <dbReference type="SAM" id="Phobius"/>
    </source>
</evidence>
<dbReference type="Gene3D" id="1.10.287.130">
    <property type="match status" value="1"/>
</dbReference>
<dbReference type="InterPro" id="IPR001789">
    <property type="entry name" value="Sig_transdc_resp-reg_receiver"/>
</dbReference>
<reference evidence="11 12" key="1">
    <citation type="journal article" date="2024" name="J Genomics">
        <title>Draft genome sequencing and assembly of Favolaschia claudopus CIRM-BRFM 2984 isolated from oak limbs.</title>
        <authorList>
            <person name="Navarro D."/>
            <person name="Drula E."/>
            <person name="Chaduli D."/>
            <person name="Cazenave R."/>
            <person name="Ahrendt S."/>
            <person name="Wang J."/>
            <person name="Lipzen A."/>
            <person name="Daum C."/>
            <person name="Barry K."/>
            <person name="Grigoriev I.V."/>
            <person name="Favel A."/>
            <person name="Rosso M.N."/>
            <person name="Martin F."/>
        </authorList>
    </citation>
    <scope>NUCLEOTIDE SEQUENCE [LARGE SCALE GENOMIC DNA]</scope>
    <source>
        <strain evidence="11 12">CIRM-BRFM 2984</strain>
    </source>
</reference>